<keyword evidence="6" id="KW-1185">Reference proteome</keyword>
<dbReference type="Proteomes" id="UP001152049">
    <property type="component" value="Unassembled WGS sequence"/>
</dbReference>
<proteinExistence type="inferred from homology"/>
<evidence type="ECO:0000256" key="4">
    <source>
        <dbReference type="SAM" id="Phobius"/>
    </source>
</evidence>
<comment type="caution">
    <text evidence="5">The sequence shown here is derived from an EMBL/GenBank/DDBJ whole genome shotgun (WGS) entry which is preliminary data.</text>
</comment>
<dbReference type="InterPro" id="IPR036188">
    <property type="entry name" value="FAD/NAD-bd_sf"/>
</dbReference>
<dbReference type="SUPFAM" id="SSF51905">
    <property type="entry name" value="FAD/NAD(P)-binding domain"/>
    <property type="match status" value="1"/>
</dbReference>
<accession>A0A9W8RNN4</accession>
<keyword evidence="4" id="KW-1133">Transmembrane helix</keyword>
<gene>
    <name evidence="5" type="ORF">NW762_013427</name>
</gene>
<dbReference type="EMBL" id="JAOQAZ010000041">
    <property type="protein sequence ID" value="KAJ4246875.1"/>
    <property type="molecule type" value="Genomic_DNA"/>
</dbReference>
<comment type="similarity">
    <text evidence="1">Belongs to the paxM FAD-dependent monooxygenase family.</text>
</comment>
<evidence type="ECO:0000256" key="1">
    <source>
        <dbReference type="ARBA" id="ARBA00007992"/>
    </source>
</evidence>
<protein>
    <recommendedName>
        <fullName evidence="7">Salicylate hydroxylase</fullName>
    </recommendedName>
</protein>
<keyword evidence="3" id="KW-0503">Monooxygenase</keyword>
<reference evidence="5" key="1">
    <citation type="submission" date="2022-09" db="EMBL/GenBank/DDBJ databases">
        <title>Fusarium specimens isolated from Avocado Roots.</title>
        <authorList>
            <person name="Stajich J."/>
            <person name="Roper C."/>
            <person name="Heimlech-Rivalta G."/>
        </authorList>
    </citation>
    <scope>NUCLEOTIDE SEQUENCE</scope>
    <source>
        <strain evidence="5">CF00136</strain>
    </source>
</reference>
<organism evidence="5 6">
    <name type="scientific">Fusarium torreyae</name>
    <dbReference type="NCBI Taxonomy" id="1237075"/>
    <lineage>
        <taxon>Eukaryota</taxon>
        <taxon>Fungi</taxon>
        <taxon>Dikarya</taxon>
        <taxon>Ascomycota</taxon>
        <taxon>Pezizomycotina</taxon>
        <taxon>Sordariomycetes</taxon>
        <taxon>Hypocreomycetidae</taxon>
        <taxon>Hypocreales</taxon>
        <taxon>Nectriaceae</taxon>
        <taxon>Fusarium</taxon>
    </lineage>
</organism>
<evidence type="ECO:0000313" key="6">
    <source>
        <dbReference type="Proteomes" id="UP001152049"/>
    </source>
</evidence>
<evidence type="ECO:0000313" key="5">
    <source>
        <dbReference type="EMBL" id="KAJ4246875.1"/>
    </source>
</evidence>
<dbReference type="PANTHER" id="PTHR13789:SF147">
    <property type="entry name" value="PUTATIVE (AFU_ORTHOLOGUE AFUA_2G01950)-RELATED"/>
    <property type="match status" value="1"/>
</dbReference>
<keyword evidence="4" id="KW-0812">Transmembrane</keyword>
<feature type="transmembrane region" description="Helical" evidence="4">
    <location>
        <begin position="12"/>
        <end position="30"/>
    </location>
</feature>
<keyword evidence="4" id="KW-0472">Membrane</keyword>
<evidence type="ECO:0000256" key="2">
    <source>
        <dbReference type="ARBA" id="ARBA00023002"/>
    </source>
</evidence>
<dbReference type="AlphaFoldDB" id="A0A9W8RNN4"/>
<dbReference type="PANTHER" id="PTHR13789">
    <property type="entry name" value="MONOOXYGENASE"/>
    <property type="match status" value="1"/>
</dbReference>
<evidence type="ECO:0000256" key="3">
    <source>
        <dbReference type="ARBA" id="ARBA00023033"/>
    </source>
</evidence>
<dbReference type="OrthoDB" id="1878542at2759"/>
<dbReference type="InterPro" id="IPR050493">
    <property type="entry name" value="FAD-dep_Monooxygenase_BioMet"/>
</dbReference>
<dbReference type="GO" id="GO:0004497">
    <property type="term" value="F:monooxygenase activity"/>
    <property type="evidence" value="ECO:0007669"/>
    <property type="project" value="UniProtKB-KW"/>
</dbReference>
<dbReference type="Gene3D" id="3.50.50.60">
    <property type="entry name" value="FAD/NAD(P)-binding domain"/>
    <property type="match status" value="1"/>
</dbReference>
<evidence type="ECO:0008006" key="7">
    <source>
        <dbReference type="Google" id="ProtNLM"/>
    </source>
</evidence>
<dbReference type="Pfam" id="PF13450">
    <property type="entry name" value="NAD_binding_8"/>
    <property type="match status" value="1"/>
</dbReference>
<keyword evidence="2" id="KW-0560">Oxidoreductase</keyword>
<dbReference type="Gene3D" id="3.30.9.30">
    <property type="match status" value="1"/>
</dbReference>
<name>A0A9W8RNN4_9HYPO</name>
<sequence>MTESKMSSYKALRVSVVGSGMGGLAAALVFSKKGFMEVHLYETAPALGFVGAGIQIAPNLIRVLDGLGIWHNSDIEKEVTQVQEVGIYDGATNNALA</sequence>